<reference evidence="1 2" key="1">
    <citation type="submission" date="2024-09" db="EMBL/GenBank/DDBJ databases">
        <authorList>
            <person name="Sun Q."/>
            <person name="Mori K."/>
        </authorList>
    </citation>
    <scope>NUCLEOTIDE SEQUENCE [LARGE SCALE GENOMIC DNA]</scope>
    <source>
        <strain evidence="1 2">TBRC 7907</strain>
    </source>
</reference>
<organism evidence="1 2">
    <name type="scientific">Allokutzneria oryzae</name>
    <dbReference type="NCBI Taxonomy" id="1378989"/>
    <lineage>
        <taxon>Bacteria</taxon>
        <taxon>Bacillati</taxon>
        <taxon>Actinomycetota</taxon>
        <taxon>Actinomycetes</taxon>
        <taxon>Pseudonocardiales</taxon>
        <taxon>Pseudonocardiaceae</taxon>
        <taxon>Allokutzneria</taxon>
    </lineage>
</organism>
<accession>A0ABV5ZSY0</accession>
<evidence type="ECO:0000313" key="2">
    <source>
        <dbReference type="Proteomes" id="UP001589693"/>
    </source>
</evidence>
<gene>
    <name evidence="1" type="ORF">ACFFQA_06115</name>
</gene>
<dbReference type="RefSeq" id="WP_377850655.1">
    <property type="nucleotide sequence ID" value="NZ_JBHLZU010000005.1"/>
</dbReference>
<evidence type="ECO:0000313" key="1">
    <source>
        <dbReference type="EMBL" id="MFB9903510.1"/>
    </source>
</evidence>
<dbReference type="EMBL" id="JBHLZU010000005">
    <property type="protein sequence ID" value="MFB9903510.1"/>
    <property type="molecule type" value="Genomic_DNA"/>
</dbReference>
<sequence length="289" mass="31083">MTWKVDDQVRQRFAVRFGPQVAAWLDALPDTVDALCAQWELTVLRAVAEGGTSRVFLCQRADGASVFLKLTPDRTVAETELLALRAWRKSPHVVDVLADDLDAGALLLPAIEPGTTVADSPELVPGELLESLRDDVELPVHGLPTLAERVVFLGELSARRLAAIGGDPSAQALLDKGVRLSVTLADGGRRGLVHGDLHSGNVLRGPRGLVAIDPRACLGDVTFDLVDWVLNGVSSMPEFERRITALTSVVSDVDTDRLRAWCSASAAMSVILVLREGGERTRFLLDLAA</sequence>
<dbReference type="Proteomes" id="UP001589693">
    <property type="component" value="Unassembled WGS sequence"/>
</dbReference>
<dbReference type="Pfam" id="PF04655">
    <property type="entry name" value="APH_6_hur"/>
    <property type="match status" value="1"/>
</dbReference>
<name>A0ABV5ZSY0_9PSEU</name>
<dbReference type="InterPro" id="IPR006748">
    <property type="entry name" value="NH2Glyco/OHUrea_AB-resist_kin"/>
</dbReference>
<protein>
    <submittedName>
        <fullName evidence="1">Aminoglycoside phosphotransferase family protein</fullName>
    </submittedName>
</protein>
<keyword evidence="2" id="KW-1185">Reference proteome</keyword>
<dbReference type="InterPro" id="IPR011009">
    <property type="entry name" value="Kinase-like_dom_sf"/>
</dbReference>
<dbReference type="SUPFAM" id="SSF56112">
    <property type="entry name" value="Protein kinase-like (PK-like)"/>
    <property type="match status" value="1"/>
</dbReference>
<proteinExistence type="predicted"/>
<dbReference type="Gene3D" id="1.10.510.10">
    <property type="entry name" value="Transferase(Phosphotransferase) domain 1"/>
    <property type="match status" value="1"/>
</dbReference>
<comment type="caution">
    <text evidence="1">The sequence shown here is derived from an EMBL/GenBank/DDBJ whole genome shotgun (WGS) entry which is preliminary data.</text>
</comment>